<dbReference type="InterPro" id="IPR018838">
    <property type="entry name" value="ZGRF1-like_N"/>
</dbReference>
<evidence type="ECO:0000259" key="2">
    <source>
        <dbReference type="Pfam" id="PF10382"/>
    </source>
</evidence>
<dbReference type="PANTHER" id="PTHR28535:SF1">
    <property type="entry name" value="PROTEIN ZGRF1"/>
    <property type="match status" value="1"/>
</dbReference>
<dbReference type="EMBL" id="OX465081">
    <property type="protein sequence ID" value="CAI9286135.1"/>
    <property type="molecule type" value="Genomic_DNA"/>
</dbReference>
<dbReference type="GO" id="GO:0005634">
    <property type="term" value="C:nucleus"/>
    <property type="evidence" value="ECO:0007669"/>
    <property type="project" value="TreeGrafter"/>
</dbReference>
<evidence type="ECO:0000256" key="1">
    <source>
        <dbReference type="SAM" id="MobiDB-lite"/>
    </source>
</evidence>
<accession>A0AA36E9K1</accession>
<reference evidence="3" key="1">
    <citation type="submission" date="2023-04" db="EMBL/GenBank/DDBJ databases">
        <authorList>
            <person name="Vijverberg K."/>
            <person name="Xiong W."/>
            <person name="Schranz E."/>
        </authorList>
    </citation>
    <scope>NUCLEOTIDE SEQUENCE</scope>
</reference>
<evidence type="ECO:0000313" key="4">
    <source>
        <dbReference type="Proteomes" id="UP001177003"/>
    </source>
</evidence>
<dbReference type="Proteomes" id="UP001177003">
    <property type="component" value="Chromosome 5"/>
</dbReference>
<name>A0AA36E9K1_LACSI</name>
<dbReference type="AlphaFoldDB" id="A0AA36E9K1"/>
<gene>
    <name evidence="3" type="ORF">LSALG_LOCUS25568</name>
</gene>
<dbReference type="InterPro" id="IPR052800">
    <property type="entry name" value="DNA_Repair_Helicase_ZGRF1"/>
</dbReference>
<dbReference type="PANTHER" id="PTHR28535">
    <property type="entry name" value="ZINC FINGER GRF-TYPE CONTAINING 1"/>
    <property type="match status" value="1"/>
</dbReference>
<dbReference type="Pfam" id="PF10382">
    <property type="entry name" value="ZGRF1-like_N"/>
    <property type="match status" value="1"/>
</dbReference>
<evidence type="ECO:0000313" key="3">
    <source>
        <dbReference type="EMBL" id="CAI9286135.1"/>
    </source>
</evidence>
<sequence>MSNSKTSKVSSRIGKTSSINLSPSQKIIREFKKREVKKYCSPPSYPDTSNDDSTEWQVLYTTQLTQKAKKFHDGILKVLISVLRGRQAILYDETRTQLESRFLKKEETITTGESMKFDGHIVDIIELNDHKPRKDTNVDGRNCYKQNIMPSKNHNDHLDEYKYVVIELLQTLTPYMQSTAAEGIVRIVDSECSRKTSREQEKENFSMELRNTAFMDACERICPVRAAGHDCGCLPVLSRLVMEECMVRLDVQVDITGLQNYREVMKRDITVY</sequence>
<protein>
    <recommendedName>
        <fullName evidence="2">5'-3' DNA helicase ZGRF1-like N-terminal domain-containing protein</fullName>
    </recommendedName>
</protein>
<feature type="region of interest" description="Disordered" evidence="1">
    <location>
        <begin position="1"/>
        <end position="21"/>
    </location>
</feature>
<dbReference type="GO" id="GO:0035861">
    <property type="term" value="C:site of double-strand break"/>
    <property type="evidence" value="ECO:0007669"/>
    <property type="project" value="TreeGrafter"/>
</dbReference>
<proteinExistence type="predicted"/>
<organism evidence="3 4">
    <name type="scientific">Lactuca saligna</name>
    <name type="common">Willowleaf lettuce</name>
    <dbReference type="NCBI Taxonomy" id="75948"/>
    <lineage>
        <taxon>Eukaryota</taxon>
        <taxon>Viridiplantae</taxon>
        <taxon>Streptophyta</taxon>
        <taxon>Embryophyta</taxon>
        <taxon>Tracheophyta</taxon>
        <taxon>Spermatophyta</taxon>
        <taxon>Magnoliopsida</taxon>
        <taxon>eudicotyledons</taxon>
        <taxon>Gunneridae</taxon>
        <taxon>Pentapetalae</taxon>
        <taxon>asterids</taxon>
        <taxon>campanulids</taxon>
        <taxon>Asterales</taxon>
        <taxon>Asteraceae</taxon>
        <taxon>Cichorioideae</taxon>
        <taxon>Cichorieae</taxon>
        <taxon>Lactucinae</taxon>
        <taxon>Lactuca</taxon>
    </lineage>
</organism>
<dbReference type="GO" id="GO:0006302">
    <property type="term" value="P:double-strand break repair"/>
    <property type="evidence" value="ECO:0007669"/>
    <property type="project" value="TreeGrafter"/>
</dbReference>
<feature type="domain" description="5'-3' DNA helicase ZGRF1-like N-terminal" evidence="2">
    <location>
        <begin position="55"/>
        <end position="131"/>
    </location>
</feature>
<keyword evidence="4" id="KW-1185">Reference proteome</keyword>